<accession>A0A4R3Y0K7</accession>
<organism evidence="5 6">
    <name type="scientific">Sulfurirhabdus autotrophica</name>
    <dbReference type="NCBI Taxonomy" id="1706046"/>
    <lineage>
        <taxon>Bacteria</taxon>
        <taxon>Pseudomonadati</taxon>
        <taxon>Pseudomonadota</taxon>
        <taxon>Betaproteobacteria</taxon>
        <taxon>Nitrosomonadales</taxon>
        <taxon>Sulfuricellaceae</taxon>
        <taxon>Sulfurirhabdus</taxon>
    </lineage>
</organism>
<dbReference type="PANTHER" id="PTHR21666">
    <property type="entry name" value="PEPTIDASE-RELATED"/>
    <property type="match status" value="1"/>
</dbReference>
<dbReference type="RefSeq" id="WP_124945360.1">
    <property type="nucleotide sequence ID" value="NZ_BHVT01000010.1"/>
</dbReference>
<feature type="signal peptide" evidence="3">
    <location>
        <begin position="1"/>
        <end position="20"/>
    </location>
</feature>
<dbReference type="EMBL" id="SMCO01000010">
    <property type="protein sequence ID" value="TCV85196.1"/>
    <property type="molecule type" value="Genomic_DNA"/>
</dbReference>
<dbReference type="GO" id="GO:0004222">
    <property type="term" value="F:metalloendopeptidase activity"/>
    <property type="evidence" value="ECO:0007669"/>
    <property type="project" value="TreeGrafter"/>
</dbReference>
<evidence type="ECO:0000259" key="4">
    <source>
        <dbReference type="Pfam" id="PF01551"/>
    </source>
</evidence>
<dbReference type="FunFam" id="2.70.70.10:FF:000003">
    <property type="entry name" value="Murein hydrolase activator EnvC"/>
    <property type="match status" value="1"/>
</dbReference>
<dbReference type="InterPro" id="IPR050570">
    <property type="entry name" value="Cell_wall_metabolism_enzyme"/>
</dbReference>
<keyword evidence="3" id="KW-0732">Signal</keyword>
<dbReference type="AlphaFoldDB" id="A0A4R3Y0K7"/>
<gene>
    <name evidence="5" type="ORF">EDC63_11085</name>
</gene>
<keyword evidence="6" id="KW-1185">Reference proteome</keyword>
<evidence type="ECO:0000256" key="3">
    <source>
        <dbReference type="SAM" id="SignalP"/>
    </source>
</evidence>
<dbReference type="InterPro" id="IPR011055">
    <property type="entry name" value="Dup_hybrid_motif"/>
</dbReference>
<evidence type="ECO:0000256" key="1">
    <source>
        <dbReference type="SAM" id="Coils"/>
    </source>
</evidence>
<dbReference type="SUPFAM" id="SSF51261">
    <property type="entry name" value="Duplicated hybrid motif"/>
    <property type="match status" value="1"/>
</dbReference>
<keyword evidence="1" id="KW-0175">Coiled coil</keyword>
<feature type="chain" id="PRO_5020816228" evidence="3">
    <location>
        <begin position="21"/>
        <end position="395"/>
    </location>
</feature>
<dbReference type="InterPro" id="IPR016047">
    <property type="entry name" value="M23ase_b-sheet_dom"/>
</dbReference>
<reference evidence="5 6" key="1">
    <citation type="submission" date="2019-03" db="EMBL/GenBank/DDBJ databases">
        <title>Genomic Encyclopedia of Type Strains, Phase IV (KMG-IV): sequencing the most valuable type-strain genomes for metagenomic binning, comparative biology and taxonomic classification.</title>
        <authorList>
            <person name="Goeker M."/>
        </authorList>
    </citation>
    <scope>NUCLEOTIDE SEQUENCE [LARGE SCALE GENOMIC DNA]</scope>
    <source>
        <strain evidence="5 6">DSM 100309</strain>
    </source>
</reference>
<name>A0A4R3Y0K7_9PROT</name>
<dbReference type="Gene3D" id="2.70.70.10">
    <property type="entry name" value="Glucose Permease (Domain IIA)"/>
    <property type="match status" value="1"/>
</dbReference>
<feature type="region of interest" description="Disordered" evidence="2">
    <location>
        <begin position="233"/>
        <end position="253"/>
    </location>
</feature>
<dbReference type="OrthoDB" id="9784703at2"/>
<comment type="caution">
    <text evidence="5">The sequence shown here is derived from an EMBL/GenBank/DDBJ whole genome shotgun (WGS) entry which is preliminary data.</text>
</comment>
<proteinExistence type="predicted"/>
<evidence type="ECO:0000313" key="6">
    <source>
        <dbReference type="Proteomes" id="UP000295367"/>
    </source>
</evidence>
<evidence type="ECO:0000313" key="5">
    <source>
        <dbReference type="EMBL" id="TCV85196.1"/>
    </source>
</evidence>
<feature type="domain" description="M23ase beta-sheet core" evidence="4">
    <location>
        <begin position="296"/>
        <end position="390"/>
    </location>
</feature>
<sequence>MYKRLFIIAIACTLTFPLHAAPKKELQDVRGRIETLKKDINTAEETRSEAADELKQSEQTISKLARSLHELSQKQNEVKLALTQLDAESQKTQNEIKTLQEQVNQILYQQYLHGPQDHMTALLNQKDPNQIARQLYYFSFIARARADLIQSLQTNLTQLASLSQRTEEKNLEMSRIRNEHIAQQKQLEAEQNSRKQVLSRIAKQIDSQRKEVNRLQRDEKRLTSLIEKLSKIAARRPPKPTPAPTPAPSSKLVINKTPDASVADTPFLRLKGKMNLPVTGELTNRFGSQREDSGAQWKGLFIKAHSGQPVKSVASGTVVFADWLRGFGNLIIVDHGNSYMSLYGNNESLYKQAGDAIRAGDTIATVGNSGGNPTAGLYFELRYQSKPFDPLSWVH</sequence>
<protein>
    <submittedName>
        <fullName evidence="5">Septal ring factor EnvC (AmiA/AmiB activator)</fullName>
    </submittedName>
</protein>
<dbReference type="PANTHER" id="PTHR21666:SF270">
    <property type="entry name" value="MUREIN HYDROLASE ACTIVATOR ENVC"/>
    <property type="match status" value="1"/>
</dbReference>
<feature type="coiled-coil region" evidence="1">
    <location>
        <begin position="149"/>
        <end position="232"/>
    </location>
</feature>
<evidence type="ECO:0000256" key="2">
    <source>
        <dbReference type="SAM" id="MobiDB-lite"/>
    </source>
</evidence>
<dbReference type="Pfam" id="PF01551">
    <property type="entry name" value="Peptidase_M23"/>
    <property type="match status" value="1"/>
</dbReference>
<dbReference type="Gene3D" id="6.10.250.3150">
    <property type="match status" value="1"/>
</dbReference>
<dbReference type="Proteomes" id="UP000295367">
    <property type="component" value="Unassembled WGS sequence"/>
</dbReference>
<dbReference type="CDD" id="cd12797">
    <property type="entry name" value="M23_peptidase"/>
    <property type="match status" value="1"/>
</dbReference>
<feature type="coiled-coil region" evidence="1">
    <location>
        <begin position="26"/>
        <end position="109"/>
    </location>
</feature>